<evidence type="ECO:0000313" key="2">
    <source>
        <dbReference type="EMBL" id="KAK5901459.1"/>
    </source>
</evidence>
<feature type="coiled-coil region" evidence="1">
    <location>
        <begin position="79"/>
        <end position="113"/>
    </location>
</feature>
<proteinExistence type="predicted"/>
<comment type="caution">
    <text evidence="2">The sequence shown here is derived from an EMBL/GenBank/DDBJ whole genome shotgun (WGS) entry which is preliminary data.</text>
</comment>
<sequence length="115" mass="13308">MYGLYEFTNDIIEVGRLNLIEGEYDPELDKEYLVWWPQNGKKTAWTAKVLSTGGKLARLESSSSTDIIQRYKDLQKAQEVNEQSYLRTLEERLAALERENHSLRNALSIIEGMLI</sequence>
<gene>
    <name evidence="2" type="ORF">CgunFtcFv8_026326</name>
</gene>
<evidence type="ECO:0000313" key="3">
    <source>
        <dbReference type="Proteomes" id="UP001331515"/>
    </source>
</evidence>
<organism evidence="2 3">
    <name type="scientific">Champsocephalus gunnari</name>
    <name type="common">Mackerel icefish</name>
    <dbReference type="NCBI Taxonomy" id="52237"/>
    <lineage>
        <taxon>Eukaryota</taxon>
        <taxon>Metazoa</taxon>
        <taxon>Chordata</taxon>
        <taxon>Craniata</taxon>
        <taxon>Vertebrata</taxon>
        <taxon>Euteleostomi</taxon>
        <taxon>Actinopterygii</taxon>
        <taxon>Neopterygii</taxon>
        <taxon>Teleostei</taxon>
        <taxon>Neoteleostei</taxon>
        <taxon>Acanthomorphata</taxon>
        <taxon>Eupercaria</taxon>
        <taxon>Perciformes</taxon>
        <taxon>Notothenioidei</taxon>
        <taxon>Channichthyidae</taxon>
        <taxon>Champsocephalus</taxon>
    </lineage>
</organism>
<dbReference type="AlphaFoldDB" id="A0AAN8H3K3"/>
<evidence type="ECO:0000256" key="1">
    <source>
        <dbReference type="SAM" id="Coils"/>
    </source>
</evidence>
<reference evidence="2 3" key="1">
    <citation type="journal article" date="2023" name="Mol. Biol. Evol.">
        <title>Genomics of Secondarily Temperate Adaptation in the Only Non-Antarctic Icefish.</title>
        <authorList>
            <person name="Rivera-Colon A.G."/>
            <person name="Rayamajhi N."/>
            <person name="Minhas B.F."/>
            <person name="Madrigal G."/>
            <person name="Bilyk K.T."/>
            <person name="Yoon V."/>
            <person name="Hune M."/>
            <person name="Gregory S."/>
            <person name="Cheng C.H.C."/>
            <person name="Catchen J.M."/>
        </authorList>
    </citation>
    <scope>NUCLEOTIDE SEQUENCE [LARGE SCALE GENOMIC DNA]</scope>
    <source>
        <tissue evidence="2">White muscle</tissue>
    </source>
</reference>
<accession>A0AAN8H3K3</accession>
<protein>
    <submittedName>
        <fullName evidence="2">Uncharacterized protein</fullName>
    </submittedName>
</protein>
<keyword evidence="3" id="KW-1185">Reference proteome</keyword>
<name>A0AAN8H3K3_CHAGU</name>
<keyword evidence="1" id="KW-0175">Coiled coil</keyword>
<dbReference type="EMBL" id="JAURVH010001532">
    <property type="protein sequence ID" value="KAK5901459.1"/>
    <property type="molecule type" value="Genomic_DNA"/>
</dbReference>
<dbReference type="Proteomes" id="UP001331515">
    <property type="component" value="Unassembled WGS sequence"/>
</dbReference>